<dbReference type="AlphaFoldDB" id="A0A1Q9EZJ6"/>
<sequence length="462" mass="49021">MIGEGMLDGGHVEILKESAVSVECSLASGRGGPALKDHELRLPAHGGGADGSERGKLVAGDVASNVTRTVSPSTSSSSSTPPRPQKSGMEPQEVGMEPRETPYPVDVEALPGPQSDLEQVPGLQRSLTKADEEPKVPKSKKRPQPAVQPFPERSVTEDQKAEASKGKGAVRSEVVTVEESSPPRTATVEKKKKEGWGLHGLPLPRPPAKATVCLQPRLMGINPALGGQEEEEAFPHASPEEIDSEAAKISESGADGGTIEQFAAGRHAPVKPGVVEILQSPAIKMLLPVRRQGGEEPAEAVPAPIGVEDEACDVELPDDFVDVDVRDSWLASVEDYLPSESEGRPRPASEAEGAEGAEDEGYGVGEVPTGDAPMEVDSCWSVASYETLEAVPLELAENFAVGVECRQSVFSSIEDDGWTELKMRDRLVYLQKPSFVRDDATDKSLDPAKANAGMAKEIRALP</sequence>
<dbReference type="Proteomes" id="UP000186817">
    <property type="component" value="Unassembled WGS sequence"/>
</dbReference>
<evidence type="ECO:0000256" key="1">
    <source>
        <dbReference type="SAM" id="MobiDB-lite"/>
    </source>
</evidence>
<dbReference type="OrthoDB" id="10477014at2759"/>
<feature type="region of interest" description="Disordered" evidence="1">
    <location>
        <begin position="440"/>
        <end position="462"/>
    </location>
</feature>
<proteinExistence type="predicted"/>
<evidence type="ECO:0000313" key="3">
    <source>
        <dbReference type="Proteomes" id="UP000186817"/>
    </source>
</evidence>
<organism evidence="2 3">
    <name type="scientific">Symbiodinium microadriaticum</name>
    <name type="common">Dinoflagellate</name>
    <name type="synonym">Zooxanthella microadriatica</name>
    <dbReference type="NCBI Taxonomy" id="2951"/>
    <lineage>
        <taxon>Eukaryota</taxon>
        <taxon>Sar</taxon>
        <taxon>Alveolata</taxon>
        <taxon>Dinophyceae</taxon>
        <taxon>Suessiales</taxon>
        <taxon>Symbiodiniaceae</taxon>
        <taxon>Symbiodinium</taxon>
    </lineage>
</organism>
<feature type="compositionally biased region" description="Basic and acidic residues" evidence="1">
    <location>
        <begin position="187"/>
        <end position="196"/>
    </location>
</feature>
<feature type="region of interest" description="Disordered" evidence="1">
    <location>
        <begin position="27"/>
        <end position="208"/>
    </location>
</feature>
<evidence type="ECO:0000313" key="2">
    <source>
        <dbReference type="EMBL" id="OLQ12904.1"/>
    </source>
</evidence>
<gene>
    <name evidence="2" type="ORF">AK812_SmicGene3123</name>
</gene>
<comment type="caution">
    <text evidence="2">The sequence shown here is derived from an EMBL/GenBank/DDBJ whole genome shotgun (WGS) entry which is preliminary data.</text>
</comment>
<dbReference type="EMBL" id="LSRX01000036">
    <property type="protein sequence ID" value="OLQ12904.1"/>
    <property type="molecule type" value="Genomic_DNA"/>
</dbReference>
<name>A0A1Q9EZJ6_SYMMI</name>
<accession>A0A1Q9EZJ6</accession>
<feature type="compositionally biased region" description="Low complexity" evidence="1">
    <location>
        <begin position="66"/>
        <end position="80"/>
    </location>
</feature>
<feature type="compositionally biased region" description="Basic and acidic residues" evidence="1">
    <location>
        <begin position="154"/>
        <end position="165"/>
    </location>
</feature>
<keyword evidence="3" id="KW-1185">Reference proteome</keyword>
<feature type="region of interest" description="Disordered" evidence="1">
    <location>
        <begin position="336"/>
        <end position="373"/>
    </location>
</feature>
<reference evidence="2 3" key="1">
    <citation type="submission" date="2016-02" db="EMBL/GenBank/DDBJ databases">
        <title>Genome analysis of coral dinoflagellate symbionts highlights evolutionary adaptations to a symbiotic lifestyle.</title>
        <authorList>
            <person name="Aranda M."/>
            <person name="Li Y."/>
            <person name="Liew Y.J."/>
            <person name="Baumgarten S."/>
            <person name="Simakov O."/>
            <person name="Wilson M."/>
            <person name="Piel J."/>
            <person name="Ashoor H."/>
            <person name="Bougouffa S."/>
            <person name="Bajic V.B."/>
            <person name="Ryu T."/>
            <person name="Ravasi T."/>
            <person name="Bayer T."/>
            <person name="Micklem G."/>
            <person name="Kim H."/>
            <person name="Bhak J."/>
            <person name="Lajeunesse T.C."/>
            <person name="Voolstra C.R."/>
        </authorList>
    </citation>
    <scope>NUCLEOTIDE SEQUENCE [LARGE SCALE GENOMIC DNA]</scope>
    <source>
        <strain evidence="2 3">CCMP2467</strain>
    </source>
</reference>
<feature type="compositionally biased region" description="Acidic residues" evidence="1">
    <location>
        <begin position="352"/>
        <end position="361"/>
    </location>
</feature>
<protein>
    <submittedName>
        <fullName evidence="2">Uncharacterized protein</fullName>
    </submittedName>
</protein>